<keyword evidence="1" id="KW-1133">Transmembrane helix</keyword>
<organism evidence="2 3">
    <name type="scientific">Sphaerochaeta pleomorpha (strain ATCC BAA-1885 / DSM 22778 / Grapes)</name>
    <dbReference type="NCBI Taxonomy" id="158190"/>
    <lineage>
        <taxon>Bacteria</taxon>
        <taxon>Pseudomonadati</taxon>
        <taxon>Spirochaetota</taxon>
        <taxon>Spirochaetia</taxon>
        <taxon>Spirochaetales</taxon>
        <taxon>Sphaerochaetaceae</taxon>
        <taxon>Sphaerochaeta</taxon>
    </lineage>
</organism>
<reference evidence="2 3" key="1">
    <citation type="submission" date="2011-11" db="EMBL/GenBank/DDBJ databases">
        <title>Complete sequence of Spirochaeta sp. grapes.</title>
        <authorList>
            <consortium name="US DOE Joint Genome Institute"/>
            <person name="Lucas S."/>
            <person name="Han J."/>
            <person name="Lapidus A."/>
            <person name="Cheng J.-F."/>
            <person name="Goodwin L."/>
            <person name="Pitluck S."/>
            <person name="Peters L."/>
            <person name="Ovchinnikova G."/>
            <person name="Munk A.C."/>
            <person name="Detter J.C."/>
            <person name="Han C."/>
            <person name="Tapia R."/>
            <person name="Land M."/>
            <person name="Hauser L."/>
            <person name="Kyrpides N."/>
            <person name="Ivanova N."/>
            <person name="Pagani I."/>
            <person name="Ritalahtilisa K."/>
            <person name="Loeffler F."/>
            <person name="Woyke T."/>
        </authorList>
    </citation>
    <scope>NUCLEOTIDE SEQUENCE [LARGE SCALE GENOMIC DNA]</scope>
    <source>
        <strain evidence="3">ATCC BAA-1885 / DSM 22778 / Grapes</strain>
    </source>
</reference>
<dbReference type="KEGG" id="sgp:SpiGrapes_0451"/>
<feature type="transmembrane region" description="Helical" evidence="1">
    <location>
        <begin position="20"/>
        <end position="37"/>
    </location>
</feature>
<keyword evidence="1" id="KW-0472">Membrane</keyword>
<dbReference type="AlphaFoldDB" id="G8QW63"/>
<dbReference type="HOGENOM" id="CLU_2131939_0_0_12"/>
<dbReference type="Proteomes" id="UP000005632">
    <property type="component" value="Chromosome"/>
</dbReference>
<protein>
    <submittedName>
        <fullName evidence="2">Uncharacterized protein</fullName>
    </submittedName>
</protein>
<keyword evidence="1" id="KW-0812">Transmembrane</keyword>
<name>G8QW63_SPHPG</name>
<evidence type="ECO:0000256" key="1">
    <source>
        <dbReference type="SAM" id="Phobius"/>
    </source>
</evidence>
<keyword evidence="3" id="KW-1185">Reference proteome</keyword>
<dbReference type="EMBL" id="CP003155">
    <property type="protein sequence ID" value="AEV28306.1"/>
    <property type="molecule type" value="Genomic_DNA"/>
</dbReference>
<dbReference type="RefSeq" id="WP_014269155.1">
    <property type="nucleotide sequence ID" value="NC_016633.1"/>
</dbReference>
<evidence type="ECO:0000313" key="3">
    <source>
        <dbReference type="Proteomes" id="UP000005632"/>
    </source>
</evidence>
<dbReference type="STRING" id="158190.SpiGrapes_0451"/>
<feature type="transmembrane region" description="Helical" evidence="1">
    <location>
        <begin position="89"/>
        <end position="112"/>
    </location>
</feature>
<dbReference type="OrthoDB" id="371101at2"/>
<gene>
    <name evidence="2" type="ordered locus">SpiGrapes_0451</name>
</gene>
<evidence type="ECO:0000313" key="2">
    <source>
        <dbReference type="EMBL" id="AEV28306.1"/>
    </source>
</evidence>
<sequence length="113" mass="13123">MLQTRRLLAFSSRVHTYTLLLYLFFFLVYITCSYFLVQKEFISLLQFALDLTGWTNLLFGFWIIVFSCIVWVTDSVFPFSPVLLTCIRMAIVFLLSVITAIIENLITNGFVIS</sequence>
<feature type="transmembrane region" description="Helical" evidence="1">
    <location>
        <begin position="57"/>
        <end position="77"/>
    </location>
</feature>
<accession>G8QW63</accession>
<proteinExistence type="predicted"/>